<name>A0ABP3YQB1_9PSEU</name>
<evidence type="ECO:0000313" key="3">
    <source>
        <dbReference type="Proteomes" id="UP001499967"/>
    </source>
</evidence>
<dbReference type="Proteomes" id="UP001499967">
    <property type="component" value="Unassembled WGS sequence"/>
</dbReference>
<evidence type="ECO:0000313" key="2">
    <source>
        <dbReference type="EMBL" id="GAA0899570.1"/>
    </source>
</evidence>
<comment type="caution">
    <text evidence="2">The sequence shown here is derived from an EMBL/GenBank/DDBJ whole genome shotgun (WGS) entry which is preliminary data.</text>
</comment>
<dbReference type="EMBL" id="BAAAHP010000209">
    <property type="protein sequence ID" value="GAA0899570.1"/>
    <property type="molecule type" value="Genomic_DNA"/>
</dbReference>
<protein>
    <submittedName>
        <fullName evidence="2">Uncharacterized protein</fullName>
    </submittedName>
</protein>
<feature type="region of interest" description="Disordered" evidence="1">
    <location>
        <begin position="34"/>
        <end position="72"/>
    </location>
</feature>
<sequence>MAGIGHLKGPGLDGAAAARWIPYGPHRCAATAVSAGHEGPAIERTQEEGTGPDPRTTENHVTPQRNFAANFR</sequence>
<organism evidence="2 3">
    <name type="scientific">Pseudonocardia zijingensis</name>
    <dbReference type="NCBI Taxonomy" id="153376"/>
    <lineage>
        <taxon>Bacteria</taxon>
        <taxon>Bacillati</taxon>
        <taxon>Actinomycetota</taxon>
        <taxon>Actinomycetes</taxon>
        <taxon>Pseudonocardiales</taxon>
        <taxon>Pseudonocardiaceae</taxon>
        <taxon>Pseudonocardia</taxon>
    </lineage>
</organism>
<accession>A0ABP3YQB1</accession>
<proteinExistence type="predicted"/>
<gene>
    <name evidence="2" type="ORF">GCM10009559_64320</name>
</gene>
<keyword evidence="3" id="KW-1185">Reference proteome</keyword>
<reference evidence="3" key="1">
    <citation type="journal article" date="2019" name="Int. J. Syst. Evol. Microbiol.">
        <title>The Global Catalogue of Microorganisms (GCM) 10K type strain sequencing project: providing services to taxonomists for standard genome sequencing and annotation.</title>
        <authorList>
            <consortium name="The Broad Institute Genomics Platform"/>
            <consortium name="The Broad Institute Genome Sequencing Center for Infectious Disease"/>
            <person name="Wu L."/>
            <person name="Ma J."/>
        </authorList>
    </citation>
    <scope>NUCLEOTIDE SEQUENCE [LARGE SCALE GENOMIC DNA]</scope>
    <source>
        <strain evidence="3">JCM 11117</strain>
    </source>
</reference>
<feature type="compositionally biased region" description="Polar residues" evidence="1">
    <location>
        <begin position="59"/>
        <end position="72"/>
    </location>
</feature>
<evidence type="ECO:0000256" key="1">
    <source>
        <dbReference type="SAM" id="MobiDB-lite"/>
    </source>
</evidence>